<comment type="caution">
    <text evidence="1">The sequence shown here is derived from an EMBL/GenBank/DDBJ whole genome shotgun (WGS) entry which is preliminary data.</text>
</comment>
<organism evidence="1 2">
    <name type="scientific">Pseudonocardia aurantiaca</name>
    <dbReference type="NCBI Taxonomy" id="75290"/>
    <lineage>
        <taxon>Bacteria</taxon>
        <taxon>Bacillati</taxon>
        <taxon>Actinomycetota</taxon>
        <taxon>Actinomycetes</taxon>
        <taxon>Pseudonocardiales</taxon>
        <taxon>Pseudonocardiaceae</taxon>
        <taxon>Pseudonocardia</taxon>
    </lineage>
</organism>
<name>A0ABW4FXE0_9PSEU</name>
<dbReference type="EMBL" id="JBHUCP010000045">
    <property type="protein sequence ID" value="MFD1534808.1"/>
    <property type="molecule type" value="Genomic_DNA"/>
</dbReference>
<dbReference type="Gene3D" id="1.20.1290.10">
    <property type="entry name" value="AhpD-like"/>
    <property type="match status" value="1"/>
</dbReference>
<protein>
    <submittedName>
        <fullName evidence="1">CMD domain-containing protein</fullName>
    </submittedName>
</protein>
<dbReference type="InterPro" id="IPR029032">
    <property type="entry name" value="AhpD-like"/>
</dbReference>
<sequence length="162" mass="16961">MTSTSPTDEIDRLLGTNAAAVRPMREARPAAVNHAQGAYDALFDPPDPRGVSVAHRHAIALRVAALAEQPALADRHRAELPTALAGAAENAEATGDPVLDALLTHTDLLTTRPAEATREDLAALRAFGLDTTDIVTASQLIAFVNFQLRAAAGLELLAGKEA</sequence>
<keyword evidence="2" id="KW-1185">Reference proteome</keyword>
<evidence type="ECO:0000313" key="2">
    <source>
        <dbReference type="Proteomes" id="UP001597145"/>
    </source>
</evidence>
<gene>
    <name evidence="1" type="ORF">ACFSCY_35865</name>
</gene>
<proteinExistence type="predicted"/>
<dbReference type="RefSeq" id="WP_343982515.1">
    <property type="nucleotide sequence ID" value="NZ_BAAAJG010000015.1"/>
</dbReference>
<reference evidence="2" key="1">
    <citation type="journal article" date="2019" name="Int. J. Syst. Evol. Microbiol.">
        <title>The Global Catalogue of Microorganisms (GCM) 10K type strain sequencing project: providing services to taxonomists for standard genome sequencing and annotation.</title>
        <authorList>
            <consortium name="The Broad Institute Genomics Platform"/>
            <consortium name="The Broad Institute Genome Sequencing Center for Infectious Disease"/>
            <person name="Wu L."/>
            <person name="Ma J."/>
        </authorList>
    </citation>
    <scope>NUCLEOTIDE SEQUENCE [LARGE SCALE GENOMIC DNA]</scope>
    <source>
        <strain evidence="2">JCM 12165</strain>
    </source>
</reference>
<dbReference type="Proteomes" id="UP001597145">
    <property type="component" value="Unassembled WGS sequence"/>
</dbReference>
<accession>A0ABW4FXE0</accession>
<dbReference type="SUPFAM" id="SSF69118">
    <property type="entry name" value="AhpD-like"/>
    <property type="match status" value="1"/>
</dbReference>
<evidence type="ECO:0000313" key="1">
    <source>
        <dbReference type="EMBL" id="MFD1534808.1"/>
    </source>
</evidence>